<name>X1NC68_9ZZZZ</name>
<gene>
    <name evidence="1" type="ORF">S06H3_42801</name>
</gene>
<organism evidence="1">
    <name type="scientific">marine sediment metagenome</name>
    <dbReference type="NCBI Taxonomy" id="412755"/>
    <lineage>
        <taxon>unclassified sequences</taxon>
        <taxon>metagenomes</taxon>
        <taxon>ecological metagenomes</taxon>
    </lineage>
</organism>
<sequence>MYNSIKIPDIPEKDSEVMVSSEIIQAKQEAQMASELRDIKKLIAKLLTKNSKKELFLKLHNKSGF</sequence>
<proteinExistence type="predicted"/>
<evidence type="ECO:0000313" key="1">
    <source>
        <dbReference type="EMBL" id="GAI41602.1"/>
    </source>
</evidence>
<dbReference type="EMBL" id="BARV01026495">
    <property type="protein sequence ID" value="GAI41602.1"/>
    <property type="molecule type" value="Genomic_DNA"/>
</dbReference>
<dbReference type="AlphaFoldDB" id="X1NC68"/>
<comment type="caution">
    <text evidence="1">The sequence shown here is derived from an EMBL/GenBank/DDBJ whole genome shotgun (WGS) entry which is preliminary data.</text>
</comment>
<accession>X1NC68</accession>
<protein>
    <submittedName>
        <fullName evidence="1">Uncharacterized protein</fullName>
    </submittedName>
</protein>
<reference evidence="1" key="1">
    <citation type="journal article" date="2014" name="Front. Microbiol.">
        <title>High frequency of phylogenetically diverse reductive dehalogenase-homologous genes in deep subseafloor sedimentary metagenomes.</title>
        <authorList>
            <person name="Kawai M."/>
            <person name="Futagami T."/>
            <person name="Toyoda A."/>
            <person name="Takaki Y."/>
            <person name="Nishi S."/>
            <person name="Hori S."/>
            <person name="Arai W."/>
            <person name="Tsubouchi T."/>
            <person name="Morono Y."/>
            <person name="Uchiyama I."/>
            <person name="Ito T."/>
            <person name="Fujiyama A."/>
            <person name="Inagaki F."/>
            <person name="Takami H."/>
        </authorList>
    </citation>
    <scope>NUCLEOTIDE SEQUENCE</scope>
    <source>
        <strain evidence="1">Expedition CK06-06</strain>
    </source>
</reference>